<organism evidence="1 2">
    <name type="scientific">Actinomycetospora chlora</name>
    <dbReference type="NCBI Taxonomy" id="663608"/>
    <lineage>
        <taxon>Bacteria</taxon>
        <taxon>Bacillati</taxon>
        <taxon>Actinomycetota</taxon>
        <taxon>Actinomycetes</taxon>
        <taxon>Pseudonocardiales</taxon>
        <taxon>Pseudonocardiaceae</taxon>
        <taxon>Actinomycetospora</taxon>
    </lineage>
</organism>
<dbReference type="RefSeq" id="WP_345416953.1">
    <property type="nucleotide sequence ID" value="NZ_BAABHO010000025.1"/>
</dbReference>
<evidence type="ECO:0000313" key="1">
    <source>
        <dbReference type="EMBL" id="GAA4794121.1"/>
    </source>
</evidence>
<proteinExistence type="predicted"/>
<gene>
    <name evidence="1" type="ORF">GCM10023200_32550</name>
</gene>
<evidence type="ECO:0000313" key="2">
    <source>
        <dbReference type="Proteomes" id="UP001500928"/>
    </source>
</evidence>
<dbReference type="EMBL" id="BAABHO010000025">
    <property type="protein sequence ID" value="GAA4794121.1"/>
    <property type="molecule type" value="Genomic_DNA"/>
</dbReference>
<keyword evidence="2" id="KW-1185">Reference proteome</keyword>
<sequence length="118" mass="12311">MDVAQDPEFAGVIDFAAVVDDVTGASALDAAHAALHALDHLGGELACRGAAPEDFGPLLVDDVRRLVAMTAGARAREGGRPETRVEALVDACARSERFAYLTGIAMPGARVDQRVLVI</sequence>
<accession>A0ABP9BE56</accession>
<dbReference type="Proteomes" id="UP001500928">
    <property type="component" value="Unassembled WGS sequence"/>
</dbReference>
<reference evidence="2" key="1">
    <citation type="journal article" date="2019" name="Int. J. Syst. Evol. Microbiol.">
        <title>The Global Catalogue of Microorganisms (GCM) 10K type strain sequencing project: providing services to taxonomists for standard genome sequencing and annotation.</title>
        <authorList>
            <consortium name="The Broad Institute Genomics Platform"/>
            <consortium name="The Broad Institute Genome Sequencing Center for Infectious Disease"/>
            <person name="Wu L."/>
            <person name="Ma J."/>
        </authorList>
    </citation>
    <scope>NUCLEOTIDE SEQUENCE [LARGE SCALE GENOMIC DNA]</scope>
    <source>
        <strain evidence="2">JCM 17979</strain>
    </source>
</reference>
<comment type="caution">
    <text evidence="1">The sequence shown here is derived from an EMBL/GenBank/DDBJ whole genome shotgun (WGS) entry which is preliminary data.</text>
</comment>
<protein>
    <submittedName>
        <fullName evidence="1">Uncharacterized protein</fullName>
    </submittedName>
</protein>
<name>A0ABP9BE56_9PSEU</name>